<dbReference type="SMART" id="SM00089">
    <property type="entry name" value="PKD"/>
    <property type="match status" value="1"/>
</dbReference>
<proteinExistence type="predicted"/>
<dbReference type="GO" id="GO:0009055">
    <property type="term" value="F:electron transfer activity"/>
    <property type="evidence" value="ECO:0007669"/>
    <property type="project" value="InterPro"/>
</dbReference>
<dbReference type="PROSITE" id="PS51175">
    <property type="entry name" value="CBM6"/>
    <property type="match status" value="3"/>
</dbReference>
<dbReference type="Pfam" id="PF13385">
    <property type="entry name" value="Laminin_G_3"/>
    <property type="match status" value="1"/>
</dbReference>
<dbReference type="InterPro" id="IPR006644">
    <property type="entry name" value="Cadg"/>
</dbReference>
<dbReference type="GO" id="GO:0030246">
    <property type="term" value="F:carbohydrate binding"/>
    <property type="evidence" value="ECO:0007669"/>
    <property type="project" value="InterPro"/>
</dbReference>
<feature type="domain" description="PKD" evidence="8">
    <location>
        <begin position="1403"/>
        <end position="1459"/>
    </location>
</feature>
<dbReference type="SMART" id="SM00736">
    <property type="entry name" value="CADG"/>
    <property type="match status" value="1"/>
</dbReference>
<dbReference type="InterPro" id="IPR009880">
    <property type="entry name" value="Glyoxal_oxidase_N"/>
</dbReference>
<keyword evidence="2 5" id="KW-0479">Metal-binding</keyword>
<gene>
    <name evidence="12" type="ORF">GCM10007100_12890</name>
</gene>
<dbReference type="InterPro" id="IPR014756">
    <property type="entry name" value="Ig_E-set"/>
</dbReference>
<dbReference type="Gene3D" id="2.60.120.200">
    <property type="match status" value="1"/>
</dbReference>
<evidence type="ECO:0000259" key="10">
    <source>
        <dbReference type="PROSITE" id="PS51175"/>
    </source>
</evidence>
<dbReference type="Gene3D" id="3.90.182.10">
    <property type="entry name" value="Toxin - Anthrax Protective Antigen,domain 1"/>
    <property type="match status" value="1"/>
</dbReference>
<keyword evidence="4 5" id="KW-0408">Iron</keyword>
<dbReference type="SUPFAM" id="SSF50974">
    <property type="entry name" value="Nitrous oxide reductase, N-terminal domain"/>
    <property type="match status" value="1"/>
</dbReference>
<evidence type="ECO:0000256" key="4">
    <source>
        <dbReference type="ARBA" id="ARBA00023004"/>
    </source>
</evidence>
<dbReference type="InterPro" id="IPR036909">
    <property type="entry name" value="Cyt_c-like_dom_sf"/>
</dbReference>
<evidence type="ECO:0000256" key="7">
    <source>
        <dbReference type="SAM" id="SignalP"/>
    </source>
</evidence>
<dbReference type="PROSITE" id="PS51007">
    <property type="entry name" value="CYTC"/>
    <property type="match status" value="2"/>
</dbReference>
<dbReference type="SUPFAM" id="SSF46626">
    <property type="entry name" value="Cytochrome c"/>
    <property type="match status" value="2"/>
</dbReference>
<dbReference type="PROSITE" id="PS50093">
    <property type="entry name" value="PKD"/>
    <property type="match status" value="1"/>
</dbReference>
<dbReference type="InterPro" id="IPR013783">
    <property type="entry name" value="Ig-like_fold"/>
</dbReference>
<feature type="domain" description="PA14" evidence="11">
    <location>
        <begin position="526"/>
        <end position="664"/>
    </location>
</feature>
<dbReference type="Gene3D" id="2.60.120.260">
    <property type="entry name" value="Galactose-binding domain-like"/>
    <property type="match status" value="3"/>
</dbReference>
<dbReference type="CDD" id="cd04080">
    <property type="entry name" value="CBM6_cellulase-like"/>
    <property type="match status" value="3"/>
</dbReference>
<dbReference type="SUPFAM" id="SSF49785">
    <property type="entry name" value="Galactose-binding domain-like"/>
    <property type="match status" value="3"/>
</dbReference>
<dbReference type="GO" id="GO:0016491">
    <property type="term" value="F:oxidoreductase activity"/>
    <property type="evidence" value="ECO:0007669"/>
    <property type="project" value="InterPro"/>
</dbReference>
<name>A0A918THW8_9BACT</name>
<dbReference type="InterPro" id="IPR011658">
    <property type="entry name" value="PA14_dom"/>
</dbReference>
<feature type="domain" description="CBM6" evidence="10">
    <location>
        <begin position="2447"/>
        <end position="2588"/>
    </location>
</feature>
<dbReference type="GO" id="GO:0005509">
    <property type="term" value="F:calcium ion binding"/>
    <property type="evidence" value="ECO:0007669"/>
    <property type="project" value="InterPro"/>
</dbReference>
<dbReference type="SMART" id="SM00606">
    <property type="entry name" value="CBD_IV"/>
    <property type="match status" value="3"/>
</dbReference>
<dbReference type="InterPro" id="IPR037524">
    <property type="entry name" value="PA14/GLEYA"/>
</dbReference>
<dbReference type="Gene3D" id="2.60.40.10">
    <property type="entry name" value="Immunoglobulins"/>
    <property type="match status" value="4"/>
</dbReference>
<evidence type="ECO:0000313" key="13">
    <source>
        <dbReference type="Proteomes" id="UP000644507"/>
    </source>
</evidence>
<dbReference type="InterPro" id="IPR015202">
    <property type="entry name" value="GO-like_E_set"/>
</dbReference>
<evidence type="ECO:0000256" key="2">
    <source>
        <dbReference type="ARBA" id="ARBA00022723"/>
    </source>
</evidence>
<dbReference type="Gene3D" id="2.130.10.10">
    <property type="entry name" value="YVTN repeat-like/Quinoprotein amine dehydrogenase"/>
    <property type="match status" value="2"/>
</dbReference>
<feature type="region of interest" description="Disordered" evidence="6">
    <location>
        <begin position="2249"/>
        <end position="2268"/>
    </location>
</feature>
<dbReference type="GO" id="GO:0020037">
    <property type="term" value="F:heme binding"/>
    <property type="evidence" value="ECO:0007669"/>
    <property type="project" value="InterPro"/>
</dbReference>
<dbReference type="EMBL" id="BMXI01000004">
    <property type="protein sequence ID" value="GHC48436.1"/>
    <property type="molecule type" value="Genomic_DNA"/>
</dbReference>
<dbReference type="SMART" id="SM00612">
    <property type="entry name" value="Kelch"/>
    <property type="match status" value="2"/>
</dbReference>
<dbReference type="InterPro" id="IPR013320">
    <property type="entry name" value="ConA-like_dom_sf"/>
</dbReference>
<dbReference type="Pfam" id="PF09118">
    <property type="entry name" value="GO-like_E_set"/>
    <property type="match status" value="1"/>
</dbReference>
<dbReference type="Pfam" id="PF03422">
    <property type="entry name" value="CBM_6"/>
    <property type="match status" value="3"/>
</dbReference>
<dbReference type="SUPFAM" id="SSF56988">
    <property type="entry name" value="Anthrax protective antigen"/>
    <property type="match status" value="1"/>
</dbReference>
<accession>A0A918THW8</accession>
<dbReference type="InterPro" id="IPR022409">
    <property type="entry name" value="PKD/Chitinase_dom"/>
</dbReference>
<feature type="domain" description="Cytochrome c" evidence="9">
    <location>
        <begin position="1842"/>
        <end position="1964"/>
    </location>
</feature>
<evidence type="ECO:0000256" key="6">
    <source>
        <dbReference type="SAM" id="MobiDB-lite"/>
    </source>
</evidence>
<reference evidence="12" key="2">
    <citation type="submission" date="2020-09" db="EMBL/GenBank/DDBJ databases">
        <authorList>
            <person name="Sun Q."/>
            <person name="Kim S."/>
        </authorList>
    </citation>
    <scope>NUCLEOTIDE SEQUENCE</scope>
    <source>
        <strain evidence="12">KCTC 12988</strain>
    </source>
</reference>
<dbReference type="Pfam" id="PF03150">
    <property type="entry name" value="CCP_MauG"/>
    <property type="match status" value="1"/>
</dbReference>
<dbReference type="PROSITE" id="PS51820">
    <property type="entry name" value="PA14"/>
    <property type="match status" value="1"/>
</dbReference>
<evidence type="ECO:0000259" key="9">
    <source>
        <dbReference type="PROSITE" id="PS51007"/>
    </source>
</evidence>
<evidence type="ECO:0008006" key="14">
    <source>
        <dbReference type="Google" id="ProtNLM"/>
    </source>
</evidence>
<dbReference type="RefSeq" id="WP_189568512.1">
    <property type="nucleotide sequence ID" value="NZ_BMXI01000004.1"/>
</dbReference>
<dbReference type="Pfam" id="PF07250">
    <property type="entry name" value="Glyoxal_oxid_N"/>
    <property type="match status" value="1"/>
</dbReference>
<dbReference type="InterPro" id="IPR000601">
    <property type="entry name" value="PKD_dom"/>
</dbReference>
<evidence type="ECO:0000259" key="11">
    <source>
        <dbReference type="PROSITE" id="PS51820"/>
    </source>
</evidence>
<dbReference type="Gene3D" id="2.130.10.80">
    <property type="entry name" value="Galactose oxidase/kelch, beta-propeller"/>
    <property type="match status" value="1"/>
</dbReference>
<dbReference type="InterPro" id="IPR037293">
    <property type="entry name" value="Gal_Oxidase_central_sf"/>
</dbReference>
<dbReference type="Pfam" id="PF00801">
    <property type="entry name" value="PKD"/>
    <property type="match status" value="1"/>
</dbReference>
<dbReference type="Pfam" id="PF07691">
    <property type="entry name" value="PA14"/>
    <property type="match status" value="1"/>
</dbReference>
<evidence type="ECO:0000256" key="1">
    <source>
        <dbReference type="ARBA" id="ARBA00022617"/>
    </source>
</evidence>
<dbReference type="GO" id="GO:0016020">
    <property type="term" value="C:membrane"/>
    <property type="evidence" value="ECO:0007669"/>
    <property type="project" value="InterPro"/>
</dbReference>
<feature type="domain" description="Cytochrome c" evidence="9">
    <location>
        <begin position="1980"/>
        <end position="2082"/>
    </location>
</feature>
<evidence type="ECO:0000256" key="3">
    <source>
        <dbReference type="ARBA" id="ARBA00022729"/>
    </source>
</evidence>
<dbReference type="InterPro" id="IPR006584">
    <property type="entry name" value="Cellulose-bd_IV"/>
</dbReference>
<dbReference type="SUPFAM" id="SSF50965">
    <property type="entry name" value="Galactose oxidase, central domain"/>
    <property type="match status" value="1"/>
</dbReference>
<feature type="domain" description="CBM6" evidence="10">
    <location>
        <begin position="2276"/>
        <end position="2423"/>
    </location>
</feature>
<dbReference type="Proteomes" id="UP000644507">
    <property type="component" value="Unassembled WGS sequence"/>
</dbReference>
<feature type="chain" id="PRO_5037884971" description="Staphylococcus aureus surface protein A" evidence="7">
    <location>
        <begin position="25"/>
        <end position="2729"/>
    </location>
</feature>
<dbReference type="InterPro" id="IPR005084">
    <property type="entry name" value="CBM6"/>
</dbReference>
<dbReference type="InterPro" id="IPR015943">
    <property type="entry name" value="WD40/YVTN_repeat-like_dom_sf"/>
</dbReference>
<dbReference type="InterPro" id="IPR008979">
    <property type="entry name" value="Galactose-bd-like_sf"/>
</dbReference>
<dbReference type="SUPFAM" id="SSF49899">
    <property type="entry name" value="Concanavalin A-like lectins/glucanases"/>
    <property type="match status" value="1"/>
</dbReference>
<evidence type="ECO:0000259" key="8">
    <source>
        <dbReference type="PROSITE" id="PS50093"/>
    </source>
</evidence>
<dbReference type="PANTHER" id="PTHR32208:SF56">
    <property type="entry name" value="GALACTOSE OXIDASE-RELATED"/>
    <property type="match status" value="1"/>
</dbReference>
<dbReference type="InterPro" id="IPR004852">
    <property type="entry name" value="Di-haem_cyt_c_peroxidsae"/>
</dbReference>
<dbReference type="InterPro" id="IPR011045">
    <property type="entry name" value="N2O_reductase_N"/>
</dbReference>
<evidence type="ECO:0000256" key="5">
    <source>
        <dbReference type="PROSITE-ProRule" id="PRU00433"/>
    </source>
</evidence>
<dbReference type="SUPFAM" id="SSF81296">
    <property type="entry name" value="E set domains"/>
    <property type="match status" value="1"/>
</dbReference>
<keyword evidence="13" id="KW-1185">Reference proteome</keyword>
<dbReference type="SUPFAM" id="SSF49299">
    <property type="entry name" value="PKD domain"/>
    <property type="match status" value="1"/>
</dbReference>
<dbReference type="InterPro" id="IPR009056">
    <property type="entry name" value="Cyt_c-like_dom"/>
</dbReference>
<protein>
    <recommendedName>
        <fullName evidence="14">Staphylococcus aureus surface protein A</fullName>
    </recommendedName>
</protein>
<dbReference type="InterPro" id="IPR006652">
    <property type="entry name" value="Kelch_1"/>
</dbReference>
<dbReference type="CDD" id="cd02851">
    <property type="entry name" value="E_set_GO_C"/>
    <property type="match status" value="1"/>
</dbReference>
<evidence type="ECO:0000313" key="12">
    <source>
        <dbReference type="EMBL" id="GHC48436.1"/>
    </source>
</evidence>
<dbReference type="Gene3D" id="1.10.760.10">
    <property type="entry name" value="Cytochrome c-like domain"/>
    <property type="match status" value="2"/>
</dbReference>
<feature type="domain" description="CBM6" evidence="10">
    <location>
        <begin position="2104"/>
        <end position="2249"/>
    </location>
</feature>
<keyword evidence="1 5" id="KW-0349">Heme</keyword>
<dbReference type="SUPFAM" id="SSF49313">
    <property type="entry name" value="Cadherin-like"/>
    <property type="match status" value="2"/>
</dbReference>
<dbReference type="InterPro" id="IPR035986">
    <property type="entry name" value="PKD_dom_sf"/>
</dbReference>
<dbReference type="InterPro" id="IPR015919">
    <property type="entry name" value="Cadherin-like_sf"/>
</dbReference>
<dbReference type="InterPro" id="IPR011043">
    <property type="entry name" value="Gal_Oxase/kelch_b-propeller"/>
</dbReference>
<dbReference type="SMART" id="SM00758">
    <property type="entry name" value="PA14"/>
    <property type="match status" value="1"/>
</dbReference>
<organism evidence="12 13">
    <name type="scientific">Roseibacillus persicicus</name>
    <dbReference type="NCBI Taxonomy" id="454148"/>
    <lineage>
        <taxon>Bacteria</taxon>
        <taxon>Pseudomonadati</taxon>
        <taxon>Verrucomicrobiota</taxon>
        <taxon>Verrucomicrobiia</taxon>
        <taxon>Verrucomicrobiales</taxon>
        <taxon>Verrucomicrobiaceae</taxon>
        <taxon>Roseibacillus</taxon>
    </lineage>
</organism>
<reference evidence="12" key="1">
    <citation type="journal article" date="2014" name="Int. J. Syst. Evol. Microbiol.">
        <title>Complete genome sequence of Corynebacterium casei LMG S-19264T (=DSM 44701T), isolated from a smear-ripened cheese.</title>
        <authorList>
            <consortium name="US DOE Joint Genome Institute (JGI-PGF)"/>
            <person name="Walter F."/>
            <person name="Albersmeier A."/>
            <person name="Kalinowski J."/>
            <person name="Ruckert C."/>
        </authorList>
    </citation>
    <scope>NUCLEOTIDE SEQUENCE</scope>
    <source>
        <strain evidence="12">KCTC 12988</strain>
    </source>
</reference>
<sequence>MKRSTLFVLPLVWLSLLTKVSADANIHAEDDLFWQQAASLLPNYTAPPSAPAVSTRAGKWGPVIDWPHTPVTIAVLPNGKLLTYAGQEPMTWPGTAHQTNWALWNPDNWQFASDLYQGHEMFCAHPVMRTDGILQTMGGRFTIEHSSTYDWRSNSWNKVPDMNGKRWYTTAVALSDGDVVTFGGQGSPNTVERFDHNNQQWNLLSGINWQPISGASGFESNGWPFLMVAPDGRLFHFGPTDTMHWVDASGNGSRTSAGVTVPGNHYPHDGGIVMYGSGKYLIVGGAANPNSSTASKLCYTVDLNTTPPTVQTTGSMAFARSLHNIVSLPSGEVVAIGGNTTGLRFSDGGSILPAEVWNPATGTWRTLSSMAIPRNYHSTAALLPDGRVYSGGGGYLSNNATSSANHPDAQIFTPPALLDASNNPIARPTIKEAPEAVALGSVFEVSASAGLNRFSMTRMIAITHGVTSDQRFLDIPFTETSPGTYQLISHPNKDVMVPGYWMLFATQANGAYSEAKIIHVKETSDSDTSGLMAQYFDGTNFQTLKETRTDALIDFTSTSNSPLPDLVGNGTYSVRWTGWIIPDYSEDYTFYTQSDDGVRLWVDNQQIINNWNSHSSTEDSATIALQGGVPVPIRLDYYQNINDSTIQLKWSSPRTSKAIVPSGALRSVEPRNEATIASQNRHELYIDGQLTQLGLNSSSATTTSFSDETHRTIAIHVTDVIGSTGLLGHLRVNGEILTTSSDWKVSHTAPSDWEQPEFDDSAWAFATEHGDLASAPWAPVSGFPKSSSAKWIWSSDLNNRNGLYLRIKVGELSLAHQPPANAFLNTTLNHSVSASGGVPPYTFSVENLPQGLTLNPSSGLITGQPTLTGTGTVIITVTDSEGQQVASTQPWTIHGSLLFEEDFESDDGGFSYRDDAFRSTNNPAYAKGSNSIQSRVGGDSLQALYTFEQGSVANTVYDLSGNGTPLNLTIANPSLTSWNADGSLSVTGNTLIQSTTAASKLHQAITGSNAMTLEAWVRPQNLTQAGPARIATLSSTTSLRNFTVGQEGRNYHGRLRTPQTSTNGLPGVETTSNPAALAYQHVVYTLSNGVGRLYVDGDLVQTASVPGALSNWDSSYRFALANELTLNRPWLGDYDLLAVYSKGLTAAEIATNYQAGRAGSPLRDGRLHVELGGVDTTTRSGMSGAWERTIQLPQPGTVVISPQWRLDASTTLDSDESSEVLVSLNGQLLGLNGNDYLIQNTGGGDSGYQTSTVSSAIVPAGNHTLRLGAYLSKKNDPSETAHFELESLLVTFIPDENEAPTLSEVPDLTHTEGTSISYLVSGADADNDPLTYRATGLPAGLAIDPNSGRITGRPTSPQSYTPIVTVSDPDGEQAARTFSWTIHPIIDLPETLTSPSQSGSATTFNVGATGGTNVTYAWNFGDGTPEVTTSASSASHVFSQPGRYTVSLTATDANGDAVTRRLTHLVHPALTASRPRNTQPVITVVNGTSEQIWNVNPDQDTVSVFDLPSRSKLAEIPVGDFPRTLSLAPDGRVWVSNKTSSTLSVIDPNDYSVVTRVLPRGAMPHGIVHSPDGASAWIALEALGEVAKLHPTTGAILSRHPVGDFPRHLAINHDGSRLYLPQFISPPAPGESTGTPDLSTAGGYVTVMETATANILTRTRLQASTESDFAGGGRGLPNYLGSPALSPANDSAWIPSKLDNIERGVLRDGLQLDHQNSVRSISSRIDLSTNNEDYLSRIDHDNSGLPSAAIYGPYGLHLFVALEGSREVAVVDVYGGQELFRLNVELAPQGLALSPDGHTLYVHNFMSRSLTCHDLSALVEHGTEAAPTLATLDATSTETLPAQVLLGKQFFYDSEDDRLSMENYMSCASCHNEEGHDGRTWDFTGFGEGLRNTIDLRGRGGEEHGPLHWSANFDEFQDFEGQIRSFAKGTGLLSTGTPHPTLGSPNGGRSEDLDALAAYLSSLTEVPQSPHRSNGGELTAAALTGKDLFLSKGCADCHSGSAFTDSGSAFHDIGTITAASGQRLNGALPGFDTPSLLASWAGSPYLHDGSENTLAGAITAHEGVSVTPAELESLVAYLNQLEENPDEIPAQSLALGGTPAPVPGRIEAENYDTGGPGVSYSDTDPENFGANFGENFRAEGVDLEASLDTANTPAIGWIEDGEWTSYTVALTPGTYDLAARAASELNIPGSIRVLLDEAVLGEIDIDSTGGWYAWEDFVLPNLTISEGGTAVLRLEFQGASFNLNWIEFREPGSGGGPGETEDDQTPFGGPAALIPGRVEAENFDDGGPGVAYLDSEEENFGFTYTDLNYRPGGVDIEASFDSPSTPSVGWTDPGEWMEYTVEVTPGTYDLKARVASGFALPGGLSVELNGRALGTFEVTGTGDWYQWETVTIPSVEIVETGLQVLRLKFTGQAGFNLNWIEIGEGAGEPPVPEGQNPFGGTAHLIPGRVEAENYDLGGQGVAYSDAEEANLGGAYRTEGVDIDPSGDTEGGYSVGWFDDGQWMEYTVQAPTGIYQLNMRVASAESVVGDVRVTLDGEELGIIDVQSTGGWANWITLSLPSIPIASAGQKVIRLEMIGDAVNLNWFELVRTDALTNLSAMSFQQVGLVVESSVDSDGDNSSNLAEFAFGSHSGQANSQPVIPVTVDEEGRCCQTVPVAVGGTLGRNTYTAAGLVYTFQGSRDLANWDEPIHFVDNPSGLPTPPTGYHYLTYRLADHSLENGYLRVLVDEE</sequence>
<keyword evidence="3 7" id="KW-0732">Signal</keyword>
<dbReference type="PANTHER" id="PTHR32208">
    <property type="entry name" value="SECRETED PROTEIN-RELATED"/>
    <property type="match status" value="1"/>
</dbReference>
<comment type="caution">
    <text evidence="12">The sequence shown here is derived from an EMBL/GenBank/DDBJ whole genome shotgun (WGS) entry which is preliminary data.</text>
</comment>
<feature type="signal peptide" evidence="7">
    <location>
        <begin position="1"/>
        <end position="24"/>
    </location>
</feature>
<dbReference type="Pfam" id="PF05345">
    <property type="entry name" value="He_PIG"/>
    <property type="match status" value="2"/>
</dbReference>
<dbReference type="CDD" id="cd00146">
    <property type="entry name" value="PKD"/>
    <property type="match status" value="1"/>
</dbReference>